<dbReference type="InterPro" id="IPR052924">
    <property type="entry name" value="OsmC/Ohr_hydroprdx_reductase"/>
</dbReference>
<dbReference type="Proteomes" id="UP000050996">
    <property type="component" value="Unassembled WGS sequence"/>
</dbReference>
<dbReference type="PATRIC" id="fig|1637975.4.peg.4233"/>
<comment type="caution">
    <text evidence="1">The sequence shown here is derived from an EMBL/GenBank/DDBJ whole genome shotgun (WGS) entry which is preliminary data.</text>
</comment>
<evidence type="ECO:0000313" key="2">
    <source>
        <dbReference type="Proteomes" id="UP000050996"/>
    </source>
</evidence>
<dbReference type="InterPro" id="IPR036102">
    <property type="entry name" value="OsmC/Ohrsf"/>
</dbReference>
<organism evidence="1 2">
    <name type="scientific">Cytobacillus solani</name>
    <dbReference type="NCBI Taxonomy" id="1637975"/>
    <lineage>
        <taxon>Bacteria</taxon>
        <taxon>Bacillati</taxon>
        <taxon>Bacillota</taxon>
        <taxon>Bacilli</taxon>
        <taxon>Bacillales</taxon>
        <taxon>Bacillaceae</taxon>
        <taxon>Cytobacillus</taxon>
    </lineage>
</organism>
<name>A0A0Q3TCG6_9BACI</name>
<dbReference type="InterPro" id="IPR015946">
    <property type="entry name" value="KH_dom-like_a/b"/>
</dbReference>
<proteinExistence type="predicted"/>
<reference evidence="1 2" key="1">
    <citation type="submission" date="2015-09" db="EMBL/GenBank/DDBJ databases">
        <title>Genome sequencing project for genomic taxonomy and phylogenomics of Bacillus-like bacteria.</title>
        <authorList>
            <person name="Liu B."/>
            <person name="Wang J."/>
            <person name="Zhu Y."/>
            <person name="Liu G."/>
            <person name="Chen Q."/>
            <person name="Chen Z."/>
            <person name="Lan J."/>
            <person name="Che J."/>
            <person name="Ge C."/>
            <person name="Shi H."/>
            <person name="Pan Z."/>
            <person name="Liu X."/>
        </authorList>
    </citation>
    <scope>NUCLEOTIDE SEQUENCE [LARGE SCALE GENOMIC DNA]</scope>
    <source>
        <strain evidence="1 2">FJAT-18043</strain>
    </source>
</reference>
<evidence type="ECO:0000313" key="1">
    <source>
        <dbReference type="EMBL" id="KQL20877.1"/>
    </source>
</evidence>
<protein>
    <submittedName>
        <fullName evidence="1">Osmotically inducible protein C</fullName>
    </submittedName>
</protein>
<dbReference type="PANTHER" id="PTHR35368">
    <property type="entry name" value="HYDROPEROXIDE REDUCTASE"/>
    <property type="match status" value="1"/>
</dbReference>
<keyword evidence="2" id="KW-1185">Reference proteome</keyword>
<sequence>MSKKLTFKLDVTGSGMRTDATNGKHIISIDEPVSFGGKDSAPDPMSTMLAALAACENVMVQIISKEMNIQIEDISFKVEGELDPSGLMGNLDVKPYFEKVKVEAFLKTSASQEQVDELQKKVDQRCPIYRTIKDAGIPIENLWVKN</sequence>
<dbReference type="EMBL" id="LJIX01000006">
    <property type="protein sequence ID" value="KQL20877.1"/>
    <property type="molecule type" value="Genomic_DNA"/>
</dbReference>
<accession>A0A0Q3TCG6</accession>
<dbReference type="Gene3D" id="3.30.300.20">
    <property type="match status" value="1"/>
</dbReference>
<dbReference type="PANTHER" id="PTHR35368:SF1">
    <property type="entry name" value="HYDROPEROXIDE REDUCTASE"/>
    <property type="match status" value="1"/>
</dbReference>
<dbReference type="AlphaFoldDB" id="A0A0Q3TCG6"/>
<dbReference type="SUPFAM" id="SSF82784">
    <property type="entry name" value="OsmC-like"/>
    <property type="match status" value="1"/>
</dbReference>
<dbReference type="InterPro" id="IPR003718">
    <property type="entry name" value="OsmC/Ohr_fam"/>
</dbReference>
<dbReference type="Pfam" id="PF02566">
    <property type="entry name" value="OsmC"/>
    <property type="match status" value="1"/>
</dbReference>
<dbReference type="STRING" id="1637975.AN957_21265"/>
<gene>
    <name evidence="1" type="ORF">AN957_21265</name>
</gene>
<dbReference type="RefSeq" id="WP_053477370.1">
    <property type="nucleotide sequence ID" value="NZ_CP041305.1"/>
</dbReference>